<evidence type="ECO:0000256" key="5">
    <source>
        <dbReference type="ARBA" id="ARBA00022989"/>
    </source>
</evidence>
<dbReference type="Proteomes" id="UP000092482">
    <property type="component" value="Chromosome"/>
</dbReference>
<dbReference type="InterPro" id="IPR023090">
    <property type="entry name" value="UPF0702_alpha/beta_dom_sf"/>
</dbReference>
<comment type="similarity">
    <text evidence="2">Belongs to the UPF0702 family.</text>
</comment>
<dbReference type="STRING" id="1758689.SGUI_0382"/>
<comment type="subcellular location">
    <subcellularLocation>
        <location evidence="1">Cell membrane</location>
        <topology evidence="1">Multi-pass membrane protein</topology>
    </subcellularLocation>
</comment>
<evidence type="ECO:0000256" key="2">
    <source>
        <dbReference type="ARBA" id="ARBA00006448"/>
    </source>
</evidence>
<name>A0A1B1N8N5_9MICO</name>
<keyword evidence="4 8" id="KW-0812">Transmembrane</keyword>
<keyword evidence="3" id="KW-1003">Cell membrane</keyword>
<evidence type="ECO:0000256" key="7">
    <source>
        <dbReference type="SAM" id="MobiDB-lite"/>
    </source>
</evidence>
<dbReference type="Gene3D" id="3.30.240.20">
    <property type="entry name" value="bsu07140 like domains"/>
    <property type="match status" value="1"/>
</dbReference>
<feature type="compositionally biased region" description="Low complexity" evidence="7">
    <location>
        <begin position="213"/>
        <end position="229"/>
    </location>
</feature>
<evidence type="ECO:0000256" key="6">
    <source>
        <dbReference type="ARBA" id="ARBA00023136"/>
    </source>
</evidence>
<evidence type="ECO:0000256" key="4">
    <source>
        <dbReference type="ARBA" id="ARBA00022692"/>
    </source>
</evidence>
<evidence type="ECO:0000256" key="8">
    <source>
        <dbReference type="SAM" id="Phobius"/>
    </source>
</evidence>
<evidence type="ECO:0000313" key="10">
    <source>
        <dbReference type="EMBL" id="ANS77778.1"/>
    </source>
</evidence>
<dbReference type="EMBL" id="CP014989">
    <property type="protein sequence ID" value="ANS77778.1"/>
    <property type="molecule type" value="Genomic_DNA"/>
</dbReference>
<dbReference type="RefSeq" id="WP_066635577.1">
    <property type="nucleotide sequence ID" value="NZ_CP014989.1"/>
</dbReference>
<feature type="domain" description="YetF C-terminal" evidence="9">
    <location>
        <begin position="106"/>
        <end position="188"/>
    </location>
</feature>
<proteinExistence type="inferred from homology"/>
<keyword evidence="6 8" id="KW-0472">Membrane</keyword>
<dbReference type="KEGG" id="serj:SGUI_0382"/>
<dbReference type="GO" id="GO:0005886">
    <property type="term" value="C:plasma membrane"/>
    <property type="evidence" value="ECO:0007669"/>
    <property type="project" value="UniProtKB-SubCell"/>
</dbReference>
<evidence type="ECO:0000259" key="9">
    <source>
        <dbReference type="Pfam" id="PF04239"/>
    </source>
</evidence>
<accession>A0A1B1N8N5</accession>
<protein>
    <recommendedName>
        <fullName evidence="9">YetF C-terminal domain-containing protein</fullName>
    </recommendedName>
</protein>
<dbReference type="InterPro" id="IPR007353">
    <property type="entry name" value="DUF421"/>
</dbReference>
<organism evidence="10 11">
    <name type="scientific">Serinicoccus hydrothermalis</name>
    <dbReference type="NCBI Taxonomy" id="1758689"/>
    <lineage>
        <taxon>Bacteria</taxon>
        <taxon>Bacillati</taxon>
        <taxon>Actinomycetota</taxon>
        <taxon>Actinomycetes</taxon>
        <taxon>Micrococcales</taxon>
        <taxon>Ornithinimicrobiaceae</taxon>
        <taxon>Serinicoccus</taxon>
    </lineage>
</organism>
<gene>
    <name evidence="10" type="ORF">SGUI_0382</name>
</gene>
<evidence type="ECO:0000313" key="11">
    <source>
        <dbReference type="Proteomes" id="UP000092482"/>
    </source>
</evidence>
<evidence type="ECO:0000256" key="1">
    <source>
        <dbReference type="ARBA" id="ARBA00004651"/>
    </source>
</evidence>
<dbReference type="PANTHER" id="PTHR34582">
    <property type="entry name" value="UPF0702 TRANSMEMBRANE PROTEIN YCAP"/>
    <property type="match status" value="1"/>
</dbReference>
<dbReference type="AlphaFoldDB" id="A0A1B1N8N5"/>
<feature type="transmembrane region" description="Helical" evidence="8">
    <location>
        <begin position="12"/>
        <end position="35"/>
    </location>
</feature>
<reference evidence="10 11" key="1">
    <citation type="submission" date="2016-03" db="EMBL/GenBank/DDBJ databases">
        <title>Shallow-sea hydrothermal system.</title>
        <authorList>
            <person name="Tang K."/>
        </authorList>
    </citation>
    <scope>NUCLEOTIDE SEQUENCE [LARGE SCALE GENOMIC DNA]</scope>
    <source>
        <strain evidence="10 11">JLT9</strain>
    </source>
</reference>
<keyword evidence="5 8" id="KW-1133">Transmembrane helix</keyword>
<dbReference type="Pfam" id="PF04239">
    <property type="entry name" value="DUF421"/>
    <property type="match status" value="1"/>
</dbReference>
<feature type="region of interest" description="Disordered" evidence="7">
    <location>
        <begin position="188"/>
        <end position="241"/>
    </location>
</feature>
<sequence length="241" mass="25097">MRDLWHYIGITPAGAIAVVLSTITIYFVFGAVLRLWGQRLYSSPRSLDLAIVTVLGAIVGRSTMGHVPTLTGGLIALGTLAGLEVTFRNLRRLPLPQLDPQSRARAAVLVVAGKVQNDALRSYGLTMPMLWSSLRQAGVSHLSQAALVVLEPNGQISVVRAGQAIHPRALLGVKGAHRVQEHLREAGHLHTGPAGQARAAHPSEPSTDSSPRSVPAPGPEGSSSGGSTSITADGRGAGEGS</sequence>
<evidence type="ECO:0000256" key="3">
    <source>
        <dbReference type="ARBA" id="ARBA00022475"/>
    </source>
</evidence>
<dbReference type="PANTHER" id="PTHR34582:SF6">
    <property type="entry name" value="UPF0702 TRANSMEMBRANE PROTEIN YCAP"/>
    <property type="match status" value="1"/>
</dbReference>
<keyword evidence="11" id="KW-1185">Reference proteome</keyword>